<gene>
    <name evidence="3" type="primary">LOC108829903</name>
</gene>
<accession>A0A6J0LH55</accession>
<dbReference type="KEGG" id="rsz:108829903"/>
<keyword evidence="2" id="KW-1185">Reference proteome</keyword>
<name>A0A6J0LH55_RAPSA</name>
<dbReference type="GeneID" id="108829903"/>
<feature type="compositionally biased region" description="Polar residues" evidence="1">
    <location>
        <begin position="144"/>
        <end position="157"/>
    </location>
</feature>
<dbReference type="RefSeq" id="XP_018458999.2">
    <property type="nucleotide sequence ID" value="XM_018603497.2"/>
</dbReference>
<dbReference type="OrthoDB" id="1931260at2759"/>
<dbReference type="InterPro" id="IPR045882">
    <property type="entry name" value="GPT1/2"/>
</dbReference>
<evidence type="ECO:0000256" key="1">
    <source>
        <dbReference type="SAM" id="MobiDB-lite"/>
    </source>
</evidence>
<dbReference type="PANTHER" id="PTHR33737">
    <property type="entry name" value="OS05G0121800 PROTEIN"/>
    <property type="match status" value="1"/>
</dbReference>
<dbReference type="Proteomes" id="UP000504610">
    <property type="component" value="Chromosome 4"/>
</dbReference>
<dbReference type="PANTHER" id="PTHR33737:SF12">
    <property type="entry name" value="TRIO_F-ACTIN-BINDING PROTEIN"/>
    <property type="match status" value="1"/>
</dbReference>
<dbReference type="AlphaFoldDB" id="A0A6J0LH55"/>
<dbReference type="GO" id="GO:0008017">
    <property type="term" value="F:microtubule binding"/>
    <property type="evidence" value="ECO:0007669"/>
    <property type="project" value="InterPro"/>
</dbReference>
<proteinExistence type="predicted"/>
<reference evidence="3" key="2">
    <citation type="submission" date="2025-08" db="UniProtKB">
        <authorList>
            <consortium name="RefSeq"/>
        </authorList>
    </citation>
    <scope>IDENTIFICATION</scope>
    <source>
        <tissue evidence="3">Leaf</tissue>
    </source>
</reference>
<feature type="compositionally biased region" description="Polar residues" evidence="1">
    <location>
        <begin position="434"/>
        <end position="448"/>
    </location>
</feature>
<evidence type="ECO:0000313" key="3">
    <source>
        <dbReference type="RefSeq" id="XP_018458999.2"/>
    </source>
</evidence>
<feature type="region of interest" description="Disordered" evidence="1">
    <location>
        <begin position="342"/>
        <end position="499"/>
    </location>
</feature>
<reference evidence="2" key="1">
    <citation type="journal article" date="2019" name="Database">
        <title>The radish genome database (RadishGD): an integrated information resource for radish genomics.</title>
        <authorList>
            <person name="Yu H.J."/>
            <person name="Baek S."/>
            <person name="Lee Y.J."/>
            <person name="Cho A."/>
            <person name="Mun J.H."/>
        </authorList>
    </citation>
    <scope>NUCLEOTIDE SEQUENCE [LARGE SCALE GENOMIC DNA]</scope>
    <source>
        <strain evidence="2">cv. WK10039</strain>
    </source>
</reference>
<protein>
    <submittedName>
        <fullName evidence="3">Uncharacterized protein LOC108829903</fullName>
    </submittedName>
</protein>
<organism evidence="2 3">
    <name type="scientific">Raphanus sativus</name>
    <name type="common">Radish</name>
    <name type="synonym">Raphanus raphanistrum var. sativus</name>
    <dbReference type="NCBI Taxonomy" id="3726"/>
    <lineage>
        <taxon>Eukaryota</taxon>
        <taxon>Viridiplantae</taxon>
        <taxon>Streptophyta</taxon>
        <taxon>Embryophyta</taxon>
        <taxon>Tracheophyta</taxon>
        <taxon>Spermatophyta</taxon>
        <taxon>Magnoliopsida</taxon>
        <taxon>eudicotyledons</taxon>
        <taxon>Gunneridae</taxon>
        <taxon>Pentapetalae</taxon>
        <taxon>rosids</taxon>
        <taxon>malvids</taxon>
        <taxon>Brassicales</taxon>
        <taxon>Brassicaceae</taxon>
        <taxon>Brassiceae</taxon>
        <taxon>Raphanus</taxon>
    </lineage>
</organism>
<sequence length="499" mass="52816">MGEINDDDWRNDLDISGLSLMDEDDSLLLFPDHTSGSDKEDRGLDWFGDDLRKSLAWDKAFFTNAGVLEPDELCHMIESNHVLGEKRVLATIQEDVKRSTESISSTLKSDCCSTVETSHQDRVLFEDVVTASSQRSPPAVSTHIRASTHSPTPSTLDSHAKVKPNAIHKRPSIRAQGLGKVTNKPVAAKEHNTSMSRPSTGLISKSVRASVDVNKTKQGESLTISRRVRSIVSKPGPPSKSALRSFSSSSVASKNELLTSSCSSLESCISASSSSASKKSVLKQKKASNSLVTTSRTASRLIGQSRVSPLSASSTYKPRLPSSNASAFLSASVDWSFNSPMRASTPNKMGKGKKKTVSGGSSPAIDQQGTKHSSVVNGATTLSSDSVTKPTGLRVPSPKLGYFDGGARSSVARTPTGSCTGPVSGSAKHGGRSLNESTTSSRTKSRLIQESAKGSRPVSRSSRLIVSASSASSPKITTNKKTYSKVSAEEQLNGDAGGR</sequence>
<feature type="compositionally biased region" description="Low complexity" evidence="1">
    <location>
        <begin position="458"/>
        <end position="473"/>
    </location>
</feature>
<feature type="region of interest" description="Disordered" evidence="1">
    <location>
        <begin position="134"/>
        <end position="160"/>
    </location>
</feature>
<feature type="compositionally biased region" description="Polar residues" evidence="1">
    <location>
        <begin position="411"/>
        <end position="423"/>
    </location>
</feature>
<feature type="compositionally biased region" description="Polar residues" evidence="1">
    <location>
        <begin position="474"/>
        <end position="485"/>
    </location>
</feature>
<evidence type="ECO:0000313" key="2">
    <source>
        <dbReference type="Proteomes" id="UP000504610"/>
    </source>
</evidence>
<feature type="compositionally biased region" description="Polar residues" evidence="1">
    <location>
        <begin position="364"/>
        <end position="389"/>
    </location>
</feature>